<comment type="caution">
    <text evidence="1">The sequence shown here is derived from an EMBL/GenBank/DDBJ whole genome shotgun (WGS) entry which is preliminary data.</text>
</comment>
<gene>
    <name evidence="1" type="ORF">BJX66DRAFT_345156</name>
</gene>
<dbReference type="PANTHER" id="PTHR38795">
    <property type="entry name" value="DUF6604 DOMAIN-CONTAINING PROTEIN"/>
    <property type="match status" value="1"/>
</dbReference>
<evidence type="ECO:0000313" key="2">
    <source>
        <dbReference type="Proteomes" id="UP001610563"/>
    </source>
</evidence>
<dbReference type="Proteomes" id="UP001610563">
    <property type="component" value="Unassembled WGS sequence"/>
</dbReference>
<keyword evidence="2" id="KW-1185">Reference proteome</keyword>
<protein>
    <submittedName>
        <fullName evidence="1">Uncharacterized protein</fullName>
    </submittedName>
</protein>
<reference evidence="1 2" key="1">
    <citation type="submission" date="2024-07" db="EMBL/GenBank/DDBJ databases">
        <title>Section-level genome sequencing and comparative genomics of Aspergillus sections Usti and Cavernicolus.</title>
        <authorList>
            <consortium name="Lawrence Berkeley National Laboratory"/>
            <person name="Nybo J.L."/>
            <person name="Vesth T.C."/>
            <person name="Theobald S."/>
            <person name="Frisvad J.C."/>
            <person name="Larsen T.O."/>
            <person name="Kjaerboelling I."/>
            <person name="Rothschild-Mancinelli K."/>
            <person name="Lyhne E.K."/>
            <person name="Kogle M.E."/>
            <person name="Barry K."/>
            <person name="Clum A."/>
            <person name="Na H."/>
            <person name="Ledsgaard L."/>
            <person name="Lin J."/>
            <person name="Lipzen A."/>
            <person name="Kuo A."/>
            <person name="Riley R."/>
            <person name="Mondo S."/>
            <person name="Labutti K."/>
            <person name="Haridas S."/>
            <person name="Pangalinan J."/>
            <person name="Salamov A.A."/>
            <person name="Simmons B.A."/>
            <person name="Magnuson J.K."/>
            <person name="Chen J."/>
            <person name="Drula E."/>
            <person name="Henrissat B."/>
            <person name="Wiebenga A."/>
            <person name="Lubbers R.J."/>
            <person name="Gomes A.C."/>
            <person name="Makela M.R."/>
            <person name="Stajich J."/>
            <person name="Grigoriev I.V."/>
            <person name="Mortensen U.H."/>
            <person name="De Vries R.P."/>
            <person name="Baker S.E."/>
            <person name="Andersen M.R."/>
        </authorList>
    </citation>
    <scope>NUCLEOTIDE SEQUENCE [LARGE SCALE GENOMIC DNA]</scope>
    <source>
        <strain evidence="1 2">CBS 209.92</strain>
    </source>
</reference>
<organism evidence="1 2">
    <name type="scientific">Aspergillus keveii</name>
    <dbReference type="NCBI Taxonomy" id="714993"/>
    <lineage>
        <taxon>Eukaryota</taxon>
        <taxon>Fungi</taxon>
        <taxon>Dikarya</taxon>
        <taxon>Ascomycota</taxon>
        <taxon>Pezizomycotina</taxon>
        <taxon>Eurotiomycetes</taxon>
        <taxon>Eurotiomycetidae</taxon>
        <taxon>Eurotiales</taxon>
        <taxon>Aspergillaceae</taxon>
        <taxon>Aspergillus</taxon>
        <taxon>Aspergillus subgen. Nidulantes</taxon>
    </lineage>
</organism>
<accession>A0ABR4FIY3</accession>
<dbReference type="PANTHER" id="PTHR38795:SF1">
    <property type="entry name" value="DUF6604 DOMAIN-CONTAINING PROTEIN"/>
    <property type="match status" value="1"/>
</dbReference>
<dbReference type="EMBL" id="JBFTWV010000258">
    <property type="protein sequence ID" value="KAL2783197.1"/>
    <property type="molecule type" value="Genomic_DNA"/>
</dbReference>
<name>A0ABR4FIY3_9EURO</name>
<evidence type="ECO:0000313" key="1">
    <source>
        <dbReference type="EMBL" id="KAL2783197.1"/>
    </source>
</evidence>
<sequence>MRDTLQSEAVEFAFDCLTLHRNCWRMLRSLREACEPALRNIQGPEYINDEAQLPFVIGCIFMAAMGVDRLGKASANKDEVVKSRVMVTAAGVVESLVSSPAASLAVLFLAKQGYHVEFEVER</sequence>
<proteinExistence type="predicted"/>